<comment type="caution">
    <text evidence="3">The sequence shown here is derived from an EMBL/GenBank/DDBJ whole genome shotgun (WGS) entry which is preliminary data.</text>
</comment>
<evidence type="ECO:0000313" key="3">
    <source>
        <dbReference type="EMBL" id="MDR7361301.1"/>
    </source>
</evidence>
<feature type="domain" description="YbaK/aminoacyl-tRNA synthetase-associated" evidence="2">
    <location>
        <begin position="59"/>
        <end position="176"/>
    </location>
</feature>
<gene>
    <name evidence="3" type="ORF">J2S63_000854</name>
</gene>
<feature type="region of interest" description="Disordered" evidence="1">
    <location>
        <begin position="1"/>
        <end position="33"/>
    </location>
</feature>
<name>A0ABU2BSR0_9ACTN</name>
<keyword evidence="4" id="KW-1185">Reference proteome</keyword>
<reference evidence="3 4" key="1">
    <citation type="submission" date="2023-07" db="EMBL/GenBank/DDBJ databases">
        <title>Sequencing the genomes of 1000 actinobacteria strains.</title>
        <authorList>
            <person name="Klenk H.-P."/>
        </authorList>
    </citation>
    <scope>NUCLEOTIDE SEQUENCE [LARGE SCALE GENOMIC DNA]</scope>
    <source>
        <strain evidence="3 4">DSM 19426</strain>
    </source>
</reference>
<proteinExistence type="predicted"/>
<dbReference type="Pfam" id="PF04073">
    <property type="entry name" value="tRNA_edit"/>
    <property type="match status" value="1"/>
</dbReference>
<dbReference type="PANTHER" id="PTHR30411:SF1">
    <property type="entry name" value="CYTOPLASMIC PROTEIN"/>
    <property type="match status" value="1"/>
</dbReference>
<evidence type="ECO:0000313" key="4">
    <source>
        <dbReference type="Proteomes" id="UP001183648"/>
    </source>
</evidence>
<dbReference type="EMBL" id="JAVDYG010000001">
    <property type="protein sequence ID" value="MDR7361301.1"/>
    <property type="molecule type" value="Genomic_DNA"/>
</dbReference>
<dbReference type="InterPro" id="IPR036754">
    <property type="entry name" value="YbaK/aa-tRNA-synt-asso_dom_sf"/>
</dbReference>
<dbReference type="PANTHER" id="PTHR30411">
    <property type="entry name" value="CYTOPLASMIC PROTEIN"/>
    <property type="match status" value="1"/>
</dbReference>
<feature type="compositionally biased region" description="Pro residues" evidence="1">
    <location>
        <begin position="1"/>
        <end position="18"/>
    </location>
</feature>
<accession>A0ABU2BSR0</accession>
<dbReference type="Gene3D" id="3.90.960.10">
    <property type="entry name" value="YbaK/aminoacyl-tRNA synthetase-associated domain"/>
    <property type="match status" value="1"/>
</dbReference>
<sequence length="186" mass="18863">MNPSNPSSPGPSTSPTPPGTTDSSAEDGAGAREHASITAFRAALAEAGGTGRVVVLPSSVHTAALAAEALGCEVGAIANSLLFDAAGSPVLVLTSGRHRVDTAKVAAEQGLPPLKRATPEFVREHTGQVIGGVSPLAHPSPVPTYLDRALRDYPELWAAAGHPAAVFSTTYDELLALTGAREIEVG</sequence>
<dbReference type="SUPFAM" id="SSF55826">
    <property type="entry name" value="YbaK/ProRS associated domain"/>
    <property type="match status" value="1"/>
</dbReference>
<evidence type="ECO:0000259" key="2">
    <source>
        <dbReference type="Pfam" id="PF04073"/>
    </source>
</evidence>
<dbReference type="Proteomes" id="UP001183648">
    <property type="component" value="Unassembled WGS sequence"/>
</dbReference>
<protein>
    <submittedName>
        <fullName evidence="3">Prolyl-tRNA editing enzyme YbaK/EbsC (Cys-tRNA(Pro) deacylase)</fullName>
    </submittedName>
</protein>
<organism evidence="3 4">
    <name type="scientific">Nocardioides marmoribigeumensis</name>
    <dbReference type="NCBI Taxonomy" id="433649"/>
    <lineage>
        <taxon>Bacteria</taxon>
        <taxon>Bacillati</taxon>
        <taxon>Actinomycetota</taxon>
        <taxon>Actinomycetes</taxon>
        <taxon>Propionibacteriales</taxon>
        <taxon>Nocardioidaceae</taxon>
        <taxon>Nocardioides</taxon>
    </lineage>
</organism>
<dbReference type="CDD" id="cd04333">
    <property type="entry name" value="ProX_deacylase"/>
    <property type="match status" value="1"/>
</dbReference>
<dbReference type="RefSeq" id="WP_310299070.1">
    <property type="nucleotide sequence ID" value="NZ_BAAAPS010000014.1"/>
</dbReference>
<dbReference type="InterPro" id="IPR007214">
    <property type="entry name" value="YbaK/aa-tRNA-synth-assoc-dom"/>
</dbReference>
<evidence type="ECO:0000256" key="1">
    <source>
        <dbReference type="SAM" id="MobiDB-lite"/>
    </source>
</evidence>